<organism evidence="1">
    <name type="scientific">viral metagenome</name>
    <dbReference type="NCBI Taxonomy" id="1070528"/>
    <lineage>
        <taxon>unclassified sequences</taxon>
        <taxon>metagenomes</taxon>
        <taxon>organismal metagenomes</taxon>
    </lineage>
</organism>
<sequence>MEPIHSSRLVRKGIYIVETQNGIYKGIYLTQPRFSLQFPYIVLTHVTSIKNGKKYKFPQSIFDRQDTFYNAEEYMNEIINKGKKAREQMETRALDKILKSVVNDEFRWS</sequence>
<protein>
    <submittedName>
        <fullName evidence="1">Uncharacterized protein</fullName>
    </submittedName>
</protein>
<proteinExistence type="predicted"/>
<dbReference type="EMBL" id="MN739521">
    <property type="protein sequence ID" value="QHT10493.1"/>
    <property type="molecule type" value="Genomic_DNA"/>
</dbReference>
<dbReference type="AlphaFoldDB" id="A0A6C0D206"/>
<reference evidence="1" key="1">
    <citation type="journal article" date="2020" name="Nature">
        <title>Giant virus diversity and host interactions through global metagenomics.</title>
        <authorList>
            <person name="Schulz F."/>
            <person name="Roux S."/>
            <person name="Paez-Espino D."/>
            <person name="Jungbluth S."/>
            <person name="Walsh D.A."/>
            <person name="Denef V.J."/>
            <person name="McMahon K.D."/>
            <person name="Konstantinidis K.T."/>
            <person name="Eloe-Fadrosh E.A."/>
            <person name="Kyrpides N.C."/>
            <person name="Woyke T."/>
        </authorList>
    </citation>
    <scope>NUCLEOTIDE SEQUENCE</scope>
    <source>
        <strain evidence="1">GVMAG-M-3300023174-107</strain>
    </source>
</reference>
<name>A0A6C0D206_9ZZZZ</name>
<evidence type="ECO:0000313" key="1">
    <source>
        <dbReference type="EMBL" id="QHT10493.1"/>
    </source>
</evidence>
<accession>A0A6C0D206</accession>